<evidence type="ECO:0000313" key="1">
    <source>
        <dbReference type="WBParaSite" id="SSTP_0000761900.1"/>
    </source>
</evidence>
<name>A0A0K0EDQ6_STRER</name>
<accession>A0A0K0EDQ6</accession>
<proteinExistence type="predicted"/>
<reference evidence="1" key="1">
    <citation type="submission" date="2015-08" db="UniProtKB">
        <authorList>
            <consortium name="WormBaseParasite"/>
        </authorList>
    </citation>
    <scope>IDENTIFICATION</scope>
</reference>
<protein>
    <submittedName>
        <fullName evidence="1">Phosphoprotein</fullName>
    </submittedName>
</protein>
<dbReference type="WBParaSite" id="SSTP_0000761900.1">
    <property type="protein sequence ID" value="SSTP_0000761900.1"/>
    <property type="gene ID" value="SSTP_0000761900"/>
</dbReference>
<sequence length="104" mass="11952">MSESNTFVPGVIPDEEQSNLSVSELKCSEDPEVIMEKLEESEMIPGLFDFIKKHEIEVDKIYRSFKSFTELDNGDVKLINDLVSKIGRFNLLKKKLHNMLVAVY</sequence>
<organism evidence="1">
    <name type="scientific">Strongyloides stercoralis</name>
    <name type="common">Threadworm</name>
    <dbReference type="NCBI Taxonomy" id="6248"/>
    <lineage>
        <taxon>Eukaryota</taxon>
        <taxon>Metazoa</taxon>
        <taxon>Ecdysozoa</taxon>
        <taxon>Nematoda</taxon>
        <taxon>Chromadorea</taxon>
        <taxon>Rhabditida</taxon>
        <taxon>Tylenchina</taxon>
        <taxon>Panagrolaimomorpha</taxon>
        <taxon>Strongyloidoidea</taxon>
        <taxon>Strongyloididae</taxon>
        <taxon>Strongyloides</taxon>
    </lineage>
</organism>
<dbReference type="AlphaFoldDB" id="A0A0K0EDQ6"/>
<dbReference type="STRING" id="6248.A0A0K0EDQ6"/>